<name>L1JW75_GUITC</name>
<dbReference type="Pfam" id="PF18913">
    <property type="entry name" value="FBPase_C"/>
    <property type="match status" value="1"/>
</dbReference>
<evidence type="ECO:0000256" key="4">
    <source>
        <dbReference type="ARBA" id="ARBA00011881"/>
    </source>
</evidence>
<dbReference type="eggNOG" id="KOG1458">
    <property type="taxonomic scope" value="Eukaryota"/>
</dbReference>
<evidence type="ECO:0000256" key="12">
    <source>
        <dbReference type="RuleBase" id="RU000508"/>
    </source>
</evidence>
<dbReference type="GO" id="GO:0005829">
    <property type="term" value="C:cytosol"/>
    <property type="evidence" value="ECO:0007669"/>
    <property type="project" value="TreeGrafter"/>
</dbReference>
<dbReference type="EC" id="3.1.3.11" evidence="5"/>
<comment type="subunit">
    <text evidence="4">Homotetramer.</text>
</comment>
<keyword evidence="18" id="KW-1185">Reference proteome</keyword>
<organism evidence="16">
    <name type="scientific">Guillardia theta (strain CCMP2712)</name>
    <name type="common">Cryptophyte</name>
    <dbReference type="NCBI Taxonomy" id="905079"/>
    <lineage>
        <taxon>Eukaryota</taxon>
        <taxon>Cryptophyceae</taxon>
        <taxon>Pyrenomonadales</taxon>
        <taxon>Geminigeraceae</taxon>
        <taxon>Guillardia</taxon>
    </lineage>
</organism>
<keyword evidence="6" id="KW-0479">Metal-binding</keyword>
<dbReference type="FunFam" id="3.30.540.10:FF:000002">
    <property type="entry name" value="Fructose-1,6-bisphosphatase class 1"/>
    <property type="match status" value="1"/>
</dbReference>
<evidence type="ECO:0000256" key="13">
    <source>
        <dbReference type="SAM" id="SignalP"/>
    </source>
</evidence>
<dbReference type="Gene3D" id="3.30.540.10">
    <property type="entry name" value="Fructose-1,6-Bisphosphatase, subunit A, domain 1"/>
    <property type="match status" value="1"/>
</dbReference>
<reference evidence="17" key="3">
    <citation type="submission" date="2015-06" db="UniProtKB">
        <authorList>
            <consortium name="EnsemblProtists"/>
        </authorList>
    </citation>
    <scope>IDENTIFICATION</scope>
</reference>
<feature type="domain" description="Fructose-1-6-bisphosphatase class 1 C-terminal" evidence="15">
    <location>
        <begin position="251"/>
        <end position="380"/>
    </location>
</feature>
<sequence length="381" mass="41093">MIRVVLISTMMLAVLASGGMQAPAAVPQALRLRGGSAATHVRVKKAEEFLKVYSKKDRLSTTLSDFLREKAIGGDPTMRDLEAIFSGIQSACRSIADMVGKAGIQDMTGMAGTGENVQGEEQKKLDILSNDVFKDKLTKSGCMAYLGSEEEDEAIRITGKFGGDYIAVFDPLDGSSNIDAAISVGTIFGIYKGAKNAEEFPLKKGSEQVAAGYCMYSTCTILMITIGDGVNGFTLDSSSGEFVLTHPNVAMPKRGKIYSCNQGNIPAWPESLKTYFDKICRGEGESKTKYGLRYIGSMVGDMHRTLLYGGLFLYPADAKNKNGKLRLLYEASPMAMLAEQAGGKASTGKERVLDIEPQELHQRVPIFIGSADDVDEACKYA</sequence>
<dbReference type="PRINTS" id="PR00115">
    <property type="entry name" value="F16BPHPHTASE"/>
</dbReference>
<dbReference type="PIRSF" id="PIRSF500210">
    <property type="entry name" value="FBPtase"/>
    <property type="match status" value="1"/>
</dbReference>
<evidence type="ECO:0000256" key="5">
    <source>
        <dbReference type="ARBA" id="ARBA00013093"/>
    </source>
</evidence>
<dbReference type="PaxDb" id="55529-EKX52338"/>
<evidence type="ECO:0000256" key="1">
    <source>
        <dbReference type="ARBA" id="ARBA00001273"/>
    </source>
</evidence>
<keyword evidence="13" id="KW-0732">Signal</keyword>
<dbReference type="GO" id="GO:0006002">
    <property type="term" value="P:fructose 6-phosphate metabolic process"/>
    <property type="evidence" value="ECO:0007669"/>
    <property type="project" value="TreeGrafter"/>
</dbReference>
<dbReference type="NCBIfam" id="NF006778">
    <property type="entry name" value="PRK09293.1-1"/>
    <property type="match status" value="1"/>
</dbReference>
<evidence type="ECO:0000256" key="10">
    <source>
        <dbReference type="ARBA" id="ARBA00024331"/>
    </source>
</evidence>
<reference evidence="18" key="2">
    <citation type="submission" date="2012-11" db="EMBL/GenBank/DDBJ databases">
        <authorList>
            <person name="Kuo A."/>
            <person name="Curtis B.A."/>
            <person name="Tanifuji G."/>
            <person name="Burki F."/>
            <person name="Gruber A."/>
            <person name="Irimia M."/>
            <person name="Maruyama S."/>
            <person name="Arias M.C."/>
            <person name="Ball S.G."/>
            <person name="Gile G.H."/>
            <person name="Hirakawa Y."/>
            <person name="Hopkins J.F."/>
            <person name="Rensing S.A."/>
            <person name="Schmutz J."/>
            <person name="Symeonidi A."/>
            <person name="Elias M."/>
            <person name="Eveleigh R.J."/>
            <person name="Herman E.K."/>
            <person name="Klute M.J."/>
            <person name="Nakayama T."/>
            <person name="Obornik M."/>
            <person name="Reyes-Prieto A."/>
            <person name="Armbrust E.V."/>
            <person name="Aves S.J."/>
            <person name="Beiko R.G."/>
            <person name="Coutinho P."/>
            <person name="Dacks J.B."/>
            <person name="Durnford D.G."/>
            <person name="Fast N.M."/>
            <person name="Green B.R."/>
            <person name="Grisdale C."/>
            <person name="Hempe F."/>
            <person name="Henrissat B."/>
            <person name="Hoppner M.P."/>
            <person name="Ishida K.-I."/>
            <person name="Kim E."/>
            <person name="Koreny L."/>
            <person name="Kroth P.G."/>
            <person name="Liu Y."/>
            <person name="Malik S.-B."/>
            <person name="Maier U.G."/>
            <person name="McRose D."/>
            <person name="Mock T."/>
            <person name="Neilson J.A."/>
            <person name="Onodera N.T."/>
            <person name="Poole A.M."/>
            <person name="Pritham E.J."/>
            <person name="Richards T.A."/>
            <person name="Rocap G."/>
            <person name="Roy S.W."/>
            <person name="Sarai C."/>
            <person name="Schaack S."/>
            <person name="Shirato S."/>
            <person name="Slamovits C.H."/>
            <person name="Spencer D.F."/>
            <person name="Suzuki S."/>
            <person name="Worden A.Z."/>
            <person name="Zauner S."/>
            <person name="Barry K."/>
            <person name="Bell C."/>
            <person name="Bharti A.K."/>
            <person name="Crow J.A."/>
            <person name="Grimwood J."/>
            <person name="Kramer R."/>
            <person name="Lindquist E."/>
            <person name="Lucas S."/>
            <person name="Salamov A."/>
            <person name="McFadden G.I."/>
            <person name="Lane C.E."/>
            <person name="Keeling P.J."/>
            <person name="Gray M.W."/>
            <person name="Grigoriev I.V."/>
            <person name="Archibald J.M."/>
        </authorList>
    </citation>
    <scope>NUCLEOTIDE SEQUENCE</scope>
    <source>
        <strain evidence="18">CCMP2712</strain>
    </source>
</reference>
<dbReference type="GO" id="GO:0005986">
    <property type="term" value="P:sucrose biosynthetic process"/>
    <property type="evidence" value="ECO:0007669"/>
    <property type="project" value="TreeGrafter"/>
</dbReference>
<accession>L1JW75</accession>
<dbReference type="HOGENOM" id="CLU_039977_1_0_1"/>
<dbReference type="GO" id="GO:0006000">
    <property type="term" value="P:fructose metabolic process"/>
    <property type="evidence" value="ECO:0007669"/>
    <property type="project" value="TreeGrafter"/>
</dbReference>
<dbReference type="InterPro" id="IPR028343">
    <property type="entry name" value="FBPtase"/>
</dbReference>
<dbReference type="EnsemblProtists" id="EKX52338">
    <property type="protein sequence ID" value="EKX52338"/>
    <property type="gene ID" value="GUITHDRAFT_84809"/>
</dbReference>
<evidence type="ECO:0000256" key="9">
    <source>
        <dbReference type="ARBA" id="ARBA00023277"/>
    </source>
</evidence>
<evidence type="ECO:0000256" key="7">
    <source>
        <dbReference type="ARBA" id="ARBA00022801"/>
    </source>
</evidence>
<keyword evidence="9 12" id="KW-0119">Carbohydrate metabolism</keyword>
<dbReference type="InterPro" id="IPR033391">
    <property type="entry name" value="FBPase_N"/>
</dbReference>
<dbReference type="RefSeq" id="XP_005839318.1">
    <property type="nucleotide sequence ID" value="XM_005839261.1"/>
</dbReference>
<dbReference type="FunFam" id="3.40.190.80:FF:000001">
    <property type="entry name" value="Fructose-1,6-bisphosphatase class 1"/>
    <property type="match status" value="1"/>
</dbReference>
<comment type="cofactor">
    <cofactor evidence="2">
        <name>Mg(2+)</name>
        <dbReference type="ChEBI" id="CHEBI:18420"/>
    </cofactor>
</comment>
<evidence type="ECO:0000313" key="18">
    <source>
        <dbReference type="Proteomes" id="UP000011087"/>
    </source>
</evidence>
<comment type="pathway">
    <text evidence="10">Carbohydrate biosynthesis.</text>
</comment>
<feature type="domain" description="Fructose-1-6-bisphosphatase class I N-terminal" evidence="14">
    <location>
        <begin position="62"/>
        <end position="247"/>
    </location>
</feature>
<dbReference type="OrthoDB" id="10256725at2759"/>
<dbReference type="EMBL" id="JH992973">
    <property type="protein sequence ID" value="EKX52338.1"/>
    <property type="molecule type" value="Genomic_DNA"/>
</dbReference>
<evidence type="ECO:0000313" key="17">
    <source>
        <dbReference type="EnsemblProtists" id="EKX52338"/>
    </source>
</evidence>
<dbReference type="HAMAP" id="MF_01855">
    <property type="entry name" value="FBPase_class1"/>
    <property type="match status" value="1"/>
</dbReference>
<dbReference type="GO" id="GO:0042132">
    <property type="term" value="F:fructose 1,6-bisphosphate 1-phosphatase activity"/>
    <property type="evidence" value="ECO:0007669"/>
    <property type="project" value="UniProtKB-EC"/>
</dbReference>
<dbReference type="PANTHER" id="PTHR11556">
    <property type="entry name" value="FRUCTOSE-1,6-BISPHOSPHATASE-RELATED"/>
    <property type="match status" value="1"/>
</dbReference>
<dbReference type="AlphaFoldDB" id="L1JW75"/>
<dbReference type="InterPro" id="IPR020548">
    <property type="entry name" value="Fructose_bisphosphatase_AS"/>
</dbReference>
<dbReference type="Proteomes" id="UP000011087">
    <property type="component" value="Unassembled WGS sequence"/>
</dbReference>
<dbReference type="KEGG" id="gtt:GUITHDRAFT_84809"/>
<protein>
    <recommendedName>
        <fullName evidence="5">fructose-bisphosphatase</fullName>
        <ecNumber evidence="5">3.1.3.11</ecNumber>
    </recommendedName>
    <alternativeName>
        <fullName evidence="11">D-fructose-1,6-bisphosphate 1-phosphohydrolase</fullName>
    </alternativeName>
</protein>
<gene>
    <name evidence="16" type="ORF">GUITHDRAFT_84809</name>
</gene>
<dbReference type="Pfam" id="PF00316">
    <property type="entry name" value="FBPase"/>
    <property type="match status" value="1"/>
</dbReference>
<feature type="signal peptide" evidence="13">
    <location>
        <begin position="1"/>
        <end position="16"/>
    </location>
</feature>
<evidence type="ECO:0000256" key="3">
    <source>
        <dbReference type="ARBA" id="ARBA00010941"/>
    </source>
</evidence>
<keyword evidence="7 12" id="KW-0378">Hydrolase</keyword>
<dbReference type="SUPFAM" id="SSF56655">
    <property type="entry name" value="Carbohydrate phosphatase"/>
    <property type="match status" value="1"/>
</dbReference>
<dbReference type="GO" id="GO:0030388">
    <property type="term" value="P:fructose 1,6-bisphosphate metabolic process"/>
    <property type="evidence" value="ECO:0007669"/>
    <property type="project" value="TreeGrafter"/>
</dbReference>
<dbReference type="OMA" id="NSRFWEP"/>
<keyword evidence="8" id="KW-0460">Magnesium</keyword>
<dbReference type="PROSITE" id="PS00124">
    <property type="entry name" value="FBPASE"/>
    <property type="match status" value="1"/>
</dbReference>
<dbReference type="InterPro" id="IPR044015">
    <property type="entry name" value="FBPase_C_dom"/>
</dbReference>
<dbReference type="STRING" id="905079.L1JW75"/>
<reference evidence="16 18" key="1">
    <citation type="journal article" date="2012" name="Nature">
        <title>Algal genomes reveal evolutionary mosaicism and the fate of nucleomorphs.</title>
        <authorList>
            <consortium name="DOE Joint Genome Institute"/>
            <person name="Curtis B.A."/>
            <person name="Tanifuji G."/>
            <person name="Burki F."/>
            <person name="Gruber A."/>
            <person name="Irimia M."/>
            <person name="Maruyama S."/>
            <person name="Arias M.C."/>
            <person name="Ball S.G."/>
            <person name="Gile G.H."/>
            <person name="Hirakawa Y."/>
            <person name="Hopkins J.F."/>
            <person name="Kuo A."/>
            <person name="Rensing S.A."/>
            <person name="Schmutz J."/>
            <person name="Symeonidi A."/>
            <person name="Elias M."/>
            <person name="Eveleigh R.J."/>
            <person name="Herman E.K."/>
            <person name="Klute M.J."/>
            <person name="Nakayama T."/>
            <person name="Obornik M."/>
            <person name="Reyes-Prieto A."/>
            <person name="Armbrust E.V."/>
            <person name="Aves S.J."/>
            <person name="Beiko R.G."/>
            <person name="Coutinho P."/>
            <person name="Dacks J.B."/>
            <person name="Durnford D.G."/>
            <person name="Fast N.M."/>
            <person name="Green B.R."/>
            <person name="Grisdale C.J."/>
            <person name="Hempel F."/>
            <person name="Henrissat B."/>
            <person name="Hoppner M.P."/>
            <person name="Ishida K."/>
            <person name="Kim E."/>
            <person name="Koreny L."/>
            <person name="Kroth P.G."/>
            <person name="Liu Y."/>
            <person name="Malik S.B."/>
            <person name="Maier U.G."/>
            <person name="McRose D."/>
            <person name="Mock T."/>
            <person name="Neilson J.A."/>
            <person name="Onodera N.T."/>
            <person name="Poole A.M."/>
            <person name="Pritham E.J."/>
            <person name="Richards T.A."/>
            <person name="Rocap G."/>
            <person name="Roy S.W."/>
            <person name="Sarai C."/>
            <person name="Schaack S."/>
            <person name="Shirato S."/>
            <person name="Slamovits C.H."/>
            <person name="Spencer D.F."/>
            <person name="Suzuki S."/>
            <person name="Worden A.Z."/>
            <person name="Zauner S."/>
            <person name="Barry K."/>
            <person name="Bell C."/>
            <person name="Bharti A.K."/>
            <person name="Crow J.A."/>
            <person name="Grimwood J."/>
            <person name="Kramer R."/>
            <person name="Lindquist E."/>
            <person name="Lucas S."/>
            <person name="Salamov A."/>
            <person name="McFadden G.I."/>
            <person name="Lane C.E."/>
            <person name="Keeling P.J."/>
            <person name="Gray M.W."/>
            <person name="Grigoriev I.V."/>
            <person name="Archibald J.M."/>
        </authorList>
    </citation>
    <scope>NUCLEOTIDE SEQUENCE</scope>
    <source>
        <strain evidence="16 18">CCMP2712</strain>
    </source>
</reference>
<dbReference type="GO" id="GO:0046872">
    <property type="term" value="F:metal ion binding"/>
    <property type="evidence" value="ECO:0007669"/>
    <property type="project" value="UniProtKB-KW"/>
</dbReference>
<dbReference type="Gene3D" id="3.40.190.80">
    <property type="match status" value="1"/>
</dbReference>
<evidence type="ECO:0000256" key="2">
    <source>
        <dbReference type="ARBA" id="ARBA00001946"/>
    </source>
</evidence>
<dbReference type="PIRSF" id="PIRSF000904">
    <property type="entry name" value="FBPtase_SBPase"/>
    <property type="match status" value="1"/>
</dbReference>
<dbReference type="GO" id="GO:0006094">
    <property type="term" value="P:gluconeogenesis"/>
    <property type="evidence" value="ECO:0007669"/>
    <property type="project" value="TreeGrafter"/>
</dbReference>
<feature type="chain" id="PRO_5008771844" description="fructose-bisphosphatase" evidence="13">
    <location>
        <begin position="17"/>
        <end position="381"/>
    </location>
</feature>
<dbReference type="CDD" id="cd00354">
    <property type="entry name" value="FBPase"/>
    <property type="match status" value="1"/>
</dbReference>
<dbReference type="PANTHER" id="PTHR11556:SF1">
    <property type="entry name" value="FRUCTOSE-BISPHOSPHATASE"/>
    <property type="match status" value="1"/>
</dbReference>
<dbReference type="NCBIfam" id="NF006779">
    <property type="entry name" value="PRK09293.1-3"/>
    <property type="match status" value="1"/>
</dbReference>
<evidence type="ECO:0000259" key="14">
    <source>
        <dbReference type="Pfam" id="PF00316"/>
    </source>
</evidence>
<evidence type="ECO:0000259" key="15">
    <source>
        <dbReference type="Pfam" id="PF18913"/>
    </source>
</evidence>
<comment type="catalytic activity">
    <reaction evidence="1">
        <text>beta-D-fructose 1,6-bisphosphate + H2O = beta-D-fructose 6-phosphate + phosphate</text>
        <dbReference type="Rhea" id="RHEA:11064"/>
        <dbReference type="ChEBI" id="CHEBI:15377"/>
        <dbReference type="ChEBI" id="CHEBI:32966"/>
        <dbReference type="ChEBI" id="CHEBI:43474"/>
        <dbReference type="ChEBI" id="CHEBI:57634"/>
        <dbReference type="EC" id="3.1.3.11"/>
    </reaction>
</comment>
<evidence type="ECO:0000256" key="8">
    <source>
        <dbReference type="ARBA" id="ARBA00022842"/>
    </source>
</evidence>
<dbReference type="GeneID" id="17308791"/>
<proteinExistence type="inferred from homology"/>
<evidence type="ECO:0000256" key="11">
    <source>
        <dbReference type="ARBA" id="ARBA00032973"/>
    </source>
</evidence>
<dbReference type="InterPro" id="IPR000146">
    <property type="entry name" value="FBPase_class-1"/>
</dbReference>
<evidence type="ECO:0000256" key="6">
    <source>
        <dbReference type="ARBA" id="ARBA00022723"/>
    </source>
</evidence>
<comment type="similarity">
    <text evidence="3 12">Belongs to the FBPase class 1 family.</text>
</comment>
<evidence type="ECO:0000313" key="16">
    <source>
        <dbReference type="EMBL" id="EKX52338.1"/>
    </source>
</evidence>